<organism evidence="1 2">
    <name type="scientific">Ascaris lumbricoides</name>
    <name type="common">Giant roundworm</name>
    <dbReference type="NCBI Taxonomy" id="6252"/>
    <lineage>
        <taxon>Eukaryota</taxon>
        <taxon>Metazoa</taxon>
        <taxon>Ecdysozoa</taxon>
        <taxon>Nematoda</taxon>
        <taxon>Chromadorea</taxon>
        <taxon>Rhabditida</taxon>
        <taxon>Spirurina</taxon>
        <taxon>Ascaridomorpha</taxon>
        <taxon>Ascaridoidea</taxon>
        <taxon>Ascarididae</taxon>
        <taxon>Ascaris</taxon>
    </lineage>
</organism>
<keyword evidence="1" id="KW-1185">Reference proteome</keyword>
<evidence type="ECO:0000313" key="2">
    <source>
        <dbReference type="WBParaSite" id="ALUE_0000476901-mRNA-1"/>
    </source>
</evidence>
<reference evidence="2" key="1">
    <citation type="submission" date="2017-02" db="UniProtKB">
        <authorList>
            <consortium name="WormBaseParasite"/>
        </authorList>
    </citation>
    <scope>IDENTIFICATION</scope>
</reference>
<dbReference type="WBParaSite" id="ALUE_0000476901-mRNA-1">
    <property type="protein sequence ID" value="ALUE_0000476901-mRNA-1"/>
    <property type="gene ID" value="ALUE_0000476901"/>
</dbReference>
<dbReference type="Proteomes" id="UP000036681">
    <property type="component" value="Unplaced"/>
</dbReference>
<sequence>MIATTYLDLDGILGRPVRLTTTITSSYSSLKSISTALWEIMQNSATISVQKSLNSARTQRKRSVADSTAG</sequence>
<proteinExistence type="predicted"/>
<dbReference type="AlphaFoldDB" id="A0A0M3HR86"/>
<evidence type="ECO:0000313" key="1">
    <source>
        <dbReference type="Proteomes" id="UP000036681"/>
    </source>
</evidence>
<accession>A0A0M3HR86</accession>
<name>A0A0M3HR86_ASCLU</name>
<protein>
    <submittedName>
        <fullName evidence="2">Transposase</fullName>
    </submittedName>
</protein>